<dbReference type="EMBL" id="BPQQ01000016">
    <property type="protein sequence ID" value="GJD99558.1"/>
    <property type="molecule type" value="Genomic_DNA"/>
</dbReference>
<keyword evidence="2" id="KW-0378">Hydrolase</keyword>
<accession>A0ABQ4SCK6</accession>
<sequence>MTLDLSALPPRRGRLAARPPAFLPEPSVASGAHPLGLEPGRDGLLVVPAGPGPHPLVVMLHGAGGFADGAVRLIADAAERHGAAILAPESRDPRSWDLVRGGRCGPDVAFLDRALVATFARLPLRADRIALAGFSDGGSYALSLGLANGDLFSAVLGFSPGFVAPPDYVGSPMVMVTHGSEDAVLPVAACGRRVAASLDHAGYRIAYREFAGGHVVPPDLAEAAIAAFLAG</sequence>
<name>A0ABQ4SCK6_9HYPH</name>
<dbReference type="Proteomes" id="UP001055153">
    <property type="component" value="Unassembled WGS sequence"/>
</dbReference>
<keyword evidence="5" id="KW-1185">Reference proteome</keyword>
<dbReference type="SUPFAM" id="SSF53474">
    <property type="entry name" value="alpha/beta-Hydrolases"/>
    <property type="match status" value="1"/>
</dbReference>
<organism evidence="4 5">
    <name type="scientific">Methylobacterium isbiliense</name>
    <dbReference type="NCBI Taxonomy" id="315478"/>
    <lineage>
        <taxon>Bacteria</taxon>
        <taxon>Pseudomonadati</taxon>
        <taxon>Pseudomonadota</taxon>
        <taxon>Alphaproteobacteria</taxon>
        <taxon>Hyphomicrobiales</taxon>
        <taxon>Methylobacteriaceae</taxon>
        <taxon>Methylobacterium</taxon>
    </lineage>
</organism>
<evidence type="ECO:0000256" key="1">
    <source>
        <dbReference type="ARBA" id="ARBA00022729"/>
    </source>
</evidence>
<protein>
    <recommendedName>
        <fullName evidence="3">Phospholipase/carboxylesterase/thioesterase domain-containing protein</fullName>
    </recommendedName>
</protein>
<dbReference type="InterPro" id="IPR003140">
    <property type="entry name" value="PLipase/COase/thioEstase"/>
</dbReference>
<comment type="caution">
    <text evidence="4">The sequence shown here is derived from an EMBL/GenBank/DDBJ whole genome shotgun (WGS) entry which is preliminary data.</text>
</comment>
<evidence type="ECO:0000259" key="3">
    <source>
        <dbReference type="Pfam" id="PF02230"/>
    </source>
</evidence>
<evidence type="ECO:0000256" key="2">
    <source>
        <dbReference type="ARBA" id="ARBA00022801"/>
    </source>
</evidence>
<dbReference type="InterPro" id="IPR029058">
    <property type="entry name" value="AB_hydrolase_fold"/>
</dbReference>
<dbReference type="Gene3D" id="3.40.50.1820">
    <property type="entry name" value="alpha/beta hydrolase"/>
    <property type="match status" value="1"/>
</dbReference>
<proteinExistence type="predicted"/>
<evidence type="ECO:0000313" key="5">
    <source>
        <dbReference type="Proteomes" id="UP001055153"/>
    </source>
</evidence>
<keyword evidence="1" id="KW-0732">Signal</keyword>
<dbReference type="PANTHER" id="PTHR43037:SF5">
    <property type="entry name" value="FERULOYL ESTERASE"/>
    <property type="match status" value="1"/>
</dbReference>
<dbReference type="InterPro" id="IPR050955">
    <property type="entry name" value="Plant_Biomass_Hydrol_Est"/>
</dbReference>
<feature type="domain" description="Phospholipase/carboxylesterase/thioesterase" evidence="3">
    <location>
        <begin position="121"/>
        <end position="196"/>
    </location>
</feature>
<gene>
    <name evidence="4" type="ORF">GMJLKIPL_1476</name>
</gene>
<evidence type="ECO:0000313" key="4">
    <source>
        <dbReference type="EMBL" id="GJD99558.1"/>
    </source>
</evidence>
<reference evidence="4" key="1">
    <citation type="journal article" date="2021" name="Front. Microbiol.">
        <title>Comprehensive Comparative Genomics and Phenotyping of Methylobacterium Species.</title>
        <authorList>
            <person name="Alessa O."/>
            <person name="Ogura Y."/>
            <person name="Fujitani Y."/>
            <person name="Takami H."/>
            <person name="Hayashi T."/>
            <person name="Sahin N."/>
            <person name="Tani A."/>
        </authorList>
    </citation>
    <scope>NUCLEOTIDE SEQUENCE</scope>
    <source>
        <strain evidence="4">DSM 17168</strain>
    </source>
</reference>
<dbReference type="Pfam" id="PF02230">
    <property type="entry name" value="Abhydrolase_2"/>
    <property type="match status" value="1"/>
</dbReference>
<dbReference type="RefSeq" id="WP_238234438.1">
    <property type="nucleotide sequence ID" value="NZ_BPQQ01000016.1"/>
</dbReference>
<dbReference type="PANTHER" id="PTHR43037">
    <property type="entry name" value="UNNAMED PRODUCT-RELATED"/>
    <property type="match status" value="1"/>
</dbReference>
<reference evidence="4" key="2">
    <citation type="submission" date="2021-08" db="EMBL/GenBank/DDBJ databases">
        <authorList>
            <person name="Tani A."/>
            <person name="Ola A."/>
            <person name="Ogura Y."/>
            <person name="Katsura K."/>
            <person name="Hayashi T."/>
        </authorList>
    </citation>
    <scope>NUCLEOTIDE SEQUENCE</scope>
    <source>
        <strain evidence="4">DSM 17168</strain>
    </source>
</reference>